<evidence type="ECO:0000256" key="1">
    <source>
        <dbReference type="SAM" id="Phobius"/>
    </source>
</evidence>
<dbReference type="Proteomes" id="UP000006672">
    <property type="component" value="Unassembled WGS sequence"/>
</dbReference>
<keyword evidence="1" id="KW-0472">Membrane</keyword>
<name>A0A8L7SSX3_BRUMA</name>
<feature type="transmembrane region" description="Helical" evidence="1">
    <location>
        <begin position="126"/>
        <end position="148"/>
    </location>
</feature>
<dbReference type="WBParaSite" id="Bm1551.1">
    <property type="protein sequence ID" value="Bm1551.1"/>
    <property type="gene ID" value="WBGene00221812"/>
</dbReference>
<organism evidence="3 4">
    <name type="scientific">Brugia malayi</name>
    <name type="common">Filarial nematode worm</name>
    <dbReference type="NCBI Taxonomy" id="6279"/>
    <lineage>
        <taxon>Eukaryota</taxon>
        <taxon>Metazoa</taxon>
        <taxon>Ecdysozoa</taxon>
        <taxon>Nematoda</taxon>
        <taxon>Chromadorea</taxon>
        <taxon>Rhabditida</taxon>
        <taxon>Spirurina</taxon>
        <taxon>Spiruromorpha</taxon>
        <taxon>Filarioidea</taxon>
        <taxon>Onchocercidae</taxon>
        <taxon>Brugia</taxon>
    </lineage>
</organism>
<reference evidence="3" key="1">
    <citation type="journal article" date="2007" name="Science">
        <title>Draft genome of the filarial nematode parasite Brugia malayi.</title>
        <authorList>
            <person name="Ghedin E."/>
            <person name="Wang S."/>
            <person name="Spiro D."/>
            <person name="Caler E."/>
            <person name="Zhao Q."/>
            <person name="Crabtree J."/>
            <person name="Allen J.E."/>
            <person name="Delcher A.L."/>
            <person name="Guiliano D.B."/>
            <person name="Miranda-Saavedra D."/>
            <person name="Angiuoli S.V."/>
            <person name="Creasy T."/>
            <person name="Amedeo P."/>
            <person name="Haas B."/>
            <person name="El-Sayed N.M."/>
            <person name="Wortman J.R."/>
            <person name="Feldblyum T."/>
            <person name="Tallon L."/>
            <person name="Schatz M."/>
            <person name="Shumway M."/>
            <person name="Koo H."/>
            <person name="Salzberg S.L."/>
            <person name="Schobel S."/>
            <person name="Pertea M."/>
            <person name="Pop M."/>
            <person name="White O."/>
            <person name="Barton G.J."/>
            <person name="Carlow C.K."/>
            <person name="Crawford M.J."/>
            <person name="Daub J."/>
            <person name="Dimmic M.W."/>
            <person name="Estes C.F."/>
            <person name="Foster J.M."/>
            <person name="Ganatra M."/>
            <person name="Gregory W.F."/>
            <person name="Johnson N.M."/>
            <person name="Jin J."/>
            <person name="Komuniecki R."/>
            <person name="Korf I."/>
            <person name="Kumar S."/>
            <person name="Laney S."/>
            <person name="Li B.W."/>
            <person name="Li W."/>
            <person name="Lindblom T.H."/>
            <person name="Lustigman S."/>
            <person name="Ma D."/>
            <person name="Maina C.V."/>
            <person name="Martin D.M."/>
            <person name="McCarter J.P."/>
            <person name="McReynolds L."/>
            <person name="Mitreva M."/>
            <person name="Nutman T.B."/>
            <person name="Parkinson J."/>
            <person name="Peregrin-Alvarez J.M."/>
            <person name="Poole C."/>
            <person name="Ren Q."/>
            <person name="Saunders L."/>
            <person name="Sluder A.E."/>
            <person name="Smith K."/>
            <person name="Stanke M."/>
            <person name="Unnasch T.R."/>
            <person name="Ware J."/>
            <person name="Wei A.D."/>
            <person name="Weil G."/>
            <person name="Williams D.J."/>
            <person name="Zhang Y."/>
            <person name="Williams S.A."/>
            <person name="Fraser-Liggett C."/>
            <person name="Slatko B."/>
            <person name="Blaxter M.L."/>
            <person name="Scott A.L."/>
        </authorList>
    </citation>
    <scope>NUCLEOTIDE SEQUENCE</scope>
    <source>
        <strain evidence="3">FR3</strain>
    </source>
</reference>
<feature type="chain" id="PRO_5035460687" evidence="2">
    <location>
        <begin position="21"/>
        <end position="167"/>
    </location>
</feature>
<proteinExistence type="predicted"/>
<sequence length="167" mass="18963">MWQQVVVTCVFLLFKAKFHAIQLADHSYNGTFPMILEATSNDTVERVKLKSNESEKSDNISSIVWQKLNDKRKRNKRIISKNKETLSNQTNGANGEFYSNVTDSMNTTMMMISDTKNSSITPMGKVLIAMSVTTILTIIVTFVLTIYITEKRLFTERQIAMQIIPTG</sequence>
<keyword evidence="1" id="KW-1133">Transmembrane helix</keyword>
<keyword evidence="3" id="KW-1185">Reference proteome</keyword>
<keyword evidence="1" id="KW-0812">Transmembrane</keyword>
<keyword evidence="2" id="KW-0732">Signal</keyword>
<protein>
    <submittedName>
        <fullName evidence="4">Uncharacterized protein</fullName>
    </submittedName>
</protein>
<evidence type="ECO:0000313" key="3">
    <source>
        <dbReference type="Proteomes" id="UP000006672"/>
    </source>
</evidence>
<evidence type="ECO:0000313" key="4">
    <source>
        <dbReference type="WBParaSite" id="Bm1551.1"/>
    </source>
</evidence>
<dbReference type="AlphaFoldDB" id="A0A8L7SSX3"/>
<evidence type="ECO:0000256" key="2">
    <source>
        <dbReference type="SAM" id="SignalP"/>
    </source>
</evidence>
<reference evidence="4" key="2">
    <citation type="submission" date="2022-04" db="UniProtKB">
        <authorList>
            <consortium name="WormBaseParasite"/>
        </authorList>
    </citation>
    <scope>IDENTIFICATION</scope>
</reference>
<accession>A0A8L7SSX3</accession>
<feature type="signal peptide" evidence="2">
    <location>
        <begin position="1"/>
        <end position="20"/>
    </location>
</feature>